<reference evidence="2 3" key="1">
    <citation type="submission" date="2019-12" db="EMBL/GenBank/DDBJ databases">
        <title>Comparative genomics gives insights into the taxonomy of the Azoarcus-Aromatoleum group and reveals separate origins of nif in the plant-associated Azoarcus and non-plant-associated Aromatoleum sub-groups.</title>
        <authorList>
            <person name="Lafos M."/>
            <person name="Maluk M."/>
            <person name="Batista M."/>
            <person name="Junghare M."/>
            <person name="Carmona M."/>
            <person name="Faoro H."/>
            <person name="Cruz L.M."/>
            <person name="Battistoni F."/>
            <person name="De Souza E."/>
            <person name="Pedrosa F."/>
            <person name="Chen W.-M."/>
            <person name="Poole P.S."/>
            <person name="Dixon R.A."/>
            <person name="James E.K."/>
        </authorList>
    </citation>
    <scope>NUCLEOTIDE SEQUENCE [LARGE SCALE GENOMIC DNA]</scope>
    <source>
        <strain evidence="2 3">Td21</strain>
    </source>
</reference>
<dbReference type="PROSITE" id="PS51257">
    <property type="entry name" value="PROKAR_LIPOPROTEIN"/>
    <property type="match status" value="1"/>
</dbReference>
<comment type="caution">
    <text evidence="2">The sequence shown here is derived from an EMBL/GenBank/DDBJ whole genome shotgun (WGS) entry which is preliminary data.</text>
</comment>
<protein>
    <recommendedName>
        <fullName evidence="1">Cytochrome c-552/4 domain-containing protein</fullName>
    </recommendedName>
</protein>
<dbReference type="Pfam" id="PF13435">
    <property type="entry name" value="Cytochrome_C554"/>
    <property type="match status" value="1"/>
</dbReference>
<evidence type="ECO:0000313" key="2">
    <source>
        <dbReference type="EMBL" id="NMG45563.1"/>
    </source>
</evidence>
<dbReference type="InterPro" id="IPR023155">
    <property type="entry name" value="Cyt_c-552/4"/>
</dbReference>
<feature type="domain" description="Cytochrome c-552/4" evidence="1">
    <location>
        <begin position="73"/>
        <end position="130"/>
    </location>
</feature>
<dbReference type="InterPro" id="IPR036280">
    <property type="entry name" value="Multihaem_cyt_sf"/>
</dbReference>
<dbReference type="EMBL" id="WTVN01000032">
    <property type="protein sequence ID" value="NMG45563.1"/>
    <property type="molecule type" value="Genomic_DNA"/>
</dbReference>
<dbReference type="Gene3D" id="1.10.1130.10">
    <property type="entry name" value="Flavocytochrome C3, Chain A"/>
    <property type="match status" value="1"/>
</dbReference>
<sequence length="420" mass="45680">MAIGSRPVECVALALTLMLTACGPDRSSSPSPAALPAVDDQSFLKQHWARPLAPQGTPPAGFGPLEVSLAPSACGQCHVRQFEDWQTALHSKAMGPGLVGQLQEMDAGAVDDHQACLRCHAPLAEQQTDLQQFLAGTRTAPSRPDGAAFTDGLTCAGCHVRQNQRFGPARRDGSGPAAGVVLPHDGWQVAAAFEDSRFCAACHQFEPDGYSLNGKLLENTYEEWRESRYGRENRSCQSCHMPDRRHLWRGIHDPEMVKSGVAMEFPEPSIAAGRVTAGFTIASRGVGHAFPTYVTPRVIVEIGQAGQDGALLPETLERHVIGRDVSLDLSEERSDTRLLPDELRRYRYSRPLAATAVALVARVRVEPDAFYAEFYRATLRDPDFIKGREALSAALRQAEASGYVLYESRQALATAQRPAP</sequence>
<proteinExistence type="predicted"/>
<accession>A0ABX1Q2H2</accession>
<organism evidence="2 3">
    <name type="scientific">Aromatoleum toluvorans</name>
    <dbReference type="NCBI Taxonomy" id="92002"/>
    <lineage>
        <taxon>Bacteria</taxon>
        <taxon>Pseudomonadati</taxon>
        <taxon>Pseudomonadota</taxon>
        <taxon>Betaproteobacteria</taxon>
        <taxon>Rhodocyclales</taxon>
        <taxon>Rhodocyclaceae</taxon>
        <taxon>Aromatoleum</taxon>
    </lineage>
</organism>
<name>A0ABX1Q2H2_9RHOO</name>
<evidence type="ECO:0000259" key="1">
    <source>
        <dbReference type="Pfam" id="PF13435"/>
    </source>
</evidence>
<keyword evidence="3" id="KW-1185">Reference proteome</keyword>
<evidence type="ECO:0000313" key="3">
    <source>
        <dbReference type="Proteomes" id="UP000623795"/>
    </source>
</evidence>
<dbReference type="SUPFAM" id="SSF48695">
    <property type="entry name" value="Multiheme cytochromes"/>
    <property type="match status" value="1"/>
</dbReference>
<gene>
    <name evidence="2" type="ORF">GPA22_17755</name>
</gene>
<dbReference type="Proteomes" id="UP000623795">
    <property type="component" value="Unassembled WGS sequence"/>
</dbReference>
<dbReference type="RefSeq" id="WP_169257401.1">
    <property type="nucleotide sequence ID" value="NZ_WTVN01000032.1"/>
</dbReference>